<dbReference type="InterPro" id="IPR014001">
    <property type="entry name" value="Helicase_ATP-bd"/>
</dbReference>
<evidence type="ECO:0000259" key="6">
    <source>
        <dbReference type="PROSITE" id="PS51192"/>
    </source>
</evidence>
<dbReference type="PANTHER" id="PTHR13710:SF105">
    <property type="entry name" value="ATP-DEPENDENT DNA HELICASE Q1"/>
    <property type="match status" value="1"/>
</dbReference>
<comment type="catalytic activity">
    <reaction evidence="4">
        <text>Couples ATP hydrolysis with the unwinding of duplex DNA by translocating in the 3'-5' direction.</text>
        <dbReference type="EC" id="5.6.2.4"/>
    </reaction>
</comment>
<keyword evidence="8" id="KW-1185">Reference proteome</keyword>
<evidence type="ECO:0000313" key="7">
    <source>
        <dbReference type="EMBL" id="CAG8847529.1"/>
    </source>
</evidence>
<gene>
    <name evidence="7" type="ORF">GMARGA_LOCUS38717</name>
</gene>
<accession>A0ABN7X5U5</accession>
<feature type="non-terminal residue" evidence="7">
    <location>
        <position position="1"/>
    </location>
</feature>
<evidence type="ECO:0000313" key="8">
    <source>
        <dbReference type="Proteomes" id="UP000789901"/>
    </source>
</evidence>
<evidence type="ECO:0000256" key="2">
    <source>
        <dbReference type="ARBA" id="ARBA00023125"/>
    </source>
</evidence>
<dbReference type="PROSITE" id="PS51192">
    <property type="entry name" value="HELICASE_ATP_BIND_1"/>
    <property type="match status" value="1"/>
</dbReference>
<evidence type="ECO:0000256" key="5">
    <source>
        <dbReference type="ARBA" id="ARBA00034808"/>
    </source>
</evidence>
<evidence type="ECO:0000256" key="3">
    <source>
        <dbReference type="ARBA" id="ARBA00023235"/>
    </source>
</evidence>
<dbReference type="Pfam" id="PF00270">
    <property type="entry name" value="DEAD"/>
    <property type="match status" value="1"/>
</dbReference>
<organism evidence="7 8">
    <name type="scientific">Gigaspora margarita</name>
    <dbReference type="NCBI Taxonomy" id="4874"/>
    <lineage>
        <taxon>Eukaryota</taxon>
        <taxon>Fungi</taxon>
        <taxon>Fungi incertae sedis</taxon>
        <taxon>Mucoromycota</taxon>
        <taxon>Glomeromycotina</taxon>
        <taxon>Glomeromycetes</taxon>
        <taxon>Diversisporales</taxon>
        <taxon>Gigasporaceae</taxon>
        <taxon>Gigaspora</taxon>
    </lineage>
</organism>
<dbReference type="EMBL" id="CAJVQB010088089">
    <property type="protein sequence ID" value="CAG8847529.1"/>
    <property type="molecule type" value="Genomic_DNA"/>
</dbReference>
<evidence type="ECO:0000256" key="1">
    <source>
        <dbReference type="ARBA" id="ARBA00005446"/>
    </source>
</evidence>
<protein>
    <recommendedName>
        <fullName evidence="5">DNA 3'-5' helicase</fullName>
        <ecNumber evidence="5">5.6.2.4</ecNumber>
    </recommendedName>
</protein>
<keyword evidence="3" id="KW-0413">Isomerase</keyword>
<comment type="similarity">
    <text evidence="1">Belongs to the helicase family. RecQ subfamily.</text>
</comment>
<dbReference type="Proteomes" id="UP000789901">
    <property type="component" value="Unassembled WGS sequence"/>
</dbReference>
<proteinExistence type="inferred from homology"/>
<name>A0ABN7X5U5_GIGMA</name>
<dbReference type="Gene3D" id="3.40.50.300">
    <property type="entry name" value="P-loop containing nucleotide triphosphate hydrolases"/>
    <property type="match status" value="1"/>
</dbReference>
<dbReference type="SUPFAM" id="SSF52540">
    <property type="entry name" value="P-loop containing nucleoside triphosphate hydrolases"/>
    <property type="match status" value="1"/>
</dbReference>
<reference evidence="7 8" key="1">
    <citation type="submission" date="2021-06" db="EMBL/GenBank/DDBJ databases">
        <authorList>
            <person name="Kallberg Y."/>
            <person name="Tangrot J."/>
            <person name="Rosling A."/>
        </authorList>
    </citation>
    <scope>NUCLEOTIDE SEQUENCE [LARGE SCALE GENOMIC DNA]</scope>
    <source>
        <strain evidence="7 8">120-4 pot B 10/14</strain>
    </source>
</reference>
<feature type="non-terminal residue" evidence="7">
    <location>
        <position position="292"/>
    </location>
</feature>
<dbReference type="EC" id="5.6.2.4" evidence="5"/>
<dbReference type="InterPro" id="IPR011545">
    <property type="entry name" value="DEAD/DEAH_box_helicase_dom"/>
</dbReference>
<dbReference type="PANTHER" id="PTHR13710">
    <property type="entry name" value="DNA HELICASE RECQ FAMILY MEMBER"/>
    <property type="match status" value="1"/>
</dbReference>
<feature type="domain" description="Helicase ATP-binding" evidence="6">
    <location>
        <begin position="189"/>
        <end position="292"/>
    </location>
</feature>
<keyword evidence="2" id="KW-0238">DNA-binding</keyword>
<dbReference type="InterPro" id="IPR027417">
    <property type="entry name" value="P-loop_NTPase"/>
</dbReference>
<comment type="caution">
    <text evidence="7">The sequence shown here is derived from an EMBL/GenBank/DDBJ whole genome shotgun (WGS) entry which is preliminary data.</text>
</comment>
<evidence type="ECO:0000256" key="4">
    <source>
        <dbReference type="ARBA" id="ARBA00034617"/>
    </source>
</evidence>
<sequence length="292" mass="34078">LRREAKDQFAPSEEETREMQVDGLIRHLQNDYSSCWSDICWTKDDSTIIIQNPTLSVIYYNEGYTYLLSELRETYSGQCFELEDTLNIGMIEYERSEQNKSNVNKIYQRNKLRAKKYANEHTELIGFDFSKELERRFLNQDIMLQNEVNKSISSMDIDKIISLDDQIQTIAEKIFKFTDLRPGQIDAINYYIRENKDTLVIIKTGGGKSFCYAASAILFDSLTIIISPLKSLIQNQVGTVEYEAKVCEEIALRFTCLLFVTPEKLLLNKSLRILYKRLHENKKLQFVIDEAH</sequence>